<proteinExistence type="predicted"/>
<reference evidence="1" key="1">
    <citation type="submission" date="2013-05" db="EMBL/GenBank/DDBJ databases">
        <title>Genome assembly of Cystobacter fuscus DSM 2262.</title>
        <authorList>
            <person name="Sharma G."/>
            <person name="Khatri I."/>
            <person name="Kaur C."/>
            <person name="Mayilraj S."/>
            <person name="Subramanian S."/>
        </authorList>
    </citation>
    <scope>NUCLEOTIDE SEQUENCE [LARGE SCALE GENOMIC DNA]</scope>
    <source>
        <strain evidence="1">DSM 2262</strain>
    </source>
</reference>
<evidence type="ECO:0000313" key="2">
    <source>
        <dbReference type="Proteomes" id="UP000011682"/>
    </source>
</evidence>
<dbReference type="EMBL" id="ANAH02000005">
    <property type="protein sequence ID" value="EPX63213.1"/>
    <property type="molecule type" value="Genomic_DNA"/>
</dbReference>
<dbReference type="InterPro" id="IPR032871">
    <property type="entry name" value="AHH_dom_containing"/>
</dbReference>
<dbReference type="eggNOG" id="COG4223">
    <property type="taxonomic scope" value="Bacteria"/>
</dbReference>
<evidence type="ECO:0000313" key="1">
    <source>
        <dbReference type="EMBL" id="EPX63213.1"/>
    </source>
</evidence>
<name>S9R2U5_CYSF2</name>
<dbReference type="Pfam" id="PF14412">
    <property type="entry name" value="AHH"/>
    <property type="match status" value="1"/>
</dbReference>
<organism evidence="1 2">
    <name type="scientific">Cystobacter fuscus (strain ATCC 25194 / DSM 2262 / NBRC 100088 / M29)</name>
    <dbReference type="NCBI Taxonomy" id="1242864"/>
    <lineage>
        <taxon>Bacteria</taxon>
        <taxon>Pseudomonadati</taxon>
        <taxon>Myxococcota</taxon>
        <taxon>Myxococcia</taxon>
        <taxon>Myxococcales</taxon>
        <taxon>Cystobacterineae</taxon>
        <taxon>Archangiaceae</taxon>
        <taxon>Cystobacter</taxon>
    </lineage>
</organism>
<sequence length="439" mass="47779">MALSTTCGPSRVVRLDTVQGQPLIHVSSTDDVKPVALEEEEFTRAIAKELRQKRPSLNPEEAARELFEVPPRSGWYRYTQREGVVPLNGQLPASPWAEVNARVTQEYLRFCKALGKPGDCRNVLMSNPLLTGDGRYALGMSFAIEEIVPEMMQSFKDMADPEALKASLYWTMTIYAAMWLAPEPVFSKGLATAVTATFVCYIGVDTFWTLIQGWRRLVDVLEHATSFAAIREAGKKYGKVMGKNSARAFALLLTASIGQTAAGFSAKVPTLPGSAQASVSGAAQAGIRLTEVAQVEAVAVTADAVTIALAPNAVATTAQSVSGAVSRPVDAEGPEHHIASDKFSTSTNNGGPWTPRYQELFDKAGMTLDDAANKVRVPHHKGPHPQAYHEEVFRRLRDATLECRSIQECRAALTSELQRLGRQISTPGTRLNKLVTRRP</sequence>
<keyword evidence="2" id="KW-1185">Reference proteome</keyword>
<dbReference type="AlphaFoldDB" id="S9R2U5"/>
<accession>S9R2U5</accession>
<gene>
    <name evidence="1" type="ORF">D187_005618</name>
</gene>
<protein>
    <submittedName>
        <fullName evidence="1">Uncharacterized protein</fullName>
    </submittedName>
</protein>
<dbReference type="Proteomes" id="UP000011682">
    <property type="component" value="Unassembled WGS sequence"/>
</dbReference>
<comment type="caution">
    <text evidence="1">The sequence shown here is derived from an EMBL/GenBank/DDBJ whole genome shotgun (WGS) entry which is preliminary data.</text>
</comment>